<comment type="caution">
    <text evidence="4">The sequence shown here is derived from an EMBL/GenBank/DDBJ whole genome shotgun (WGS) entry which is preliminary data.</text>
</comment>
<evidence type="ECO:0000313" key="5">
    <source>
        <dbReference type="Proteomes" id="UP000218767"/>
    </source>
</evidence>
<dbReference type="InterPro" id="IPR004360">
    <property type="entry name" value="Glyas_Fos-R_dOase_dom"/>
</dbReference>
<reference evidence="5" key="1">
    <citation type="submission" date="2017-08" db="EMBL/GenBank/DDBJ databases">
        <title>A dynamic microbial community with high functional redundancy inhabits the cold, oxic subseafloor aquifer.</title>
        <authorList>
            <person name="Tully B.J."/>
            <person name="Wheat C.G."/>
            <person name="Glazer B.T."/>
            <person name="Huber J.A."/>
        </authorList>
    </citation>
    <scope>NUCLEOTIDE SEQUENCE [LARGE SCALE GENOMIC DNA]</scope>
</reference>
<evidence type="ECO:0000313" key="4">
    <source>
        <dbReference type="EMBL" id="PCI80256.1"/>
    </source>
</evidence>
<protein>
    <recommendedName>
        <fullName evidence="3">VOC domain-containing protein</fullName>
    </recommendedName>
</protein>
<dbReference type="PROSITE" id="PS51819">
    <property type="entry name" value="VOC"/>
    <property type="match status" value="2"/>
</dbReference>
<feature type="chain" id="PRO_5012856624" description="VOC domain-containing protein" evidence="2">
    <location>
        <begin position="36"/>
        <end position="368"/>
    </location>
</feature>
<dbReference type="InterPro" id="IPR051785">
    <property type="entry name" value="MMCE/EMCE_epimerase"/>
</dbReference>
<dbReference type="Proteomes" id="UP000218767">
    <property type="component" value="Unassembled WGS sequence"/>
</dbReference>
<dbReference type="AlphaFoldDB" id="A0A2A4XCP0"/>
<dbReference type="EMBL" id="NVUL01000011">
    <property type="protein sequence ID" value="PCI80256.1"/>
    <property type="molecule type" value="Genomic_DNA"/>
</dbReference>
<feature type="signal peptide" evidence="2">
    <location>
        <begin position="1"/>
        <end position="35"/>
    </location>
</feature>
<dbReference type="InterPro" id="IPR029068">
    <property type="entry name" value="Glyas_Bleomycin-R_OHBP_Dase"/>
</dbReference>
<organism evidence="4 5">
    <name type="scientific">SAR86 cluster bacterium</name>
    <dbReference type="NCBI Taxonomy" id="2030880"/>
    <lineage>
        <taxon>Bacteria</taxon>
        <taxon>Pseudomonadati</taxon>
        <taxon>Pseudomonadota</taxon>
        <taxon>Gammaproteobacteria</taxon>
        <taxon>SAR86 cluster</taxon>
    </lineage>
</organism>
<keyword evidence="2" id="KW-0732">Signal</keyword>
<dbReference type="GO" id="GO:0004493">
    <property type="term" value="F:methylmalonyl-CoA epimerase activity"/>
    <property type="evidence" value="ECO:0007669"/>
    <property type="project" value="TreeGrafter"/>
</dbReference>
<dbReference type="PANTHER" id="PTHR43048:SF3">
    <property type="entry name" value="METHYLMALONYL-COA EPIMERASE, MITOCHONDRIAL"/>
    <property type="match status" value="1"/>
</dbReference>
<dbReference type="Gene3D" id="3.10.180.10">
    <property type="entry name" value="2,3-Dihydroxybiphenyl 1,2-Dioxygenase, domain 1"/>
    <property type="match status" value="2"/>
</dbReference>
<feature type="domain" description="VOC" evidence="3">
    <location>
        <begin position="216"/>
        <end position="354"/>
    </location>
</feature>
<dbReference type="Pfam" id="PF00903">
    <property type="entry name" value="Glyoxalase"/>
    <property type="match status" value="2"/>
</dbReference>
<evidence type="ECO:0000256" key="1">
    <source>
        <dbReference type="ARBA" id="ARBA00022723"/>
    </source>
</evidence>
<dbReference type="GO" id="GO:0046491">
    <property type="term" value="P:L-methylmalonyl-CoA metabolic process"/>
    <property type="evidence" value="ECO:0007669"/>
    <property type="project" value="TreeGrafter"/>
</dbReference>
<sequence>MYNLFACRNKLRARSIFSSLLLSTASLLFSTQALAYEIDPDATISDSPATLLGVNHIGLSVRDLDTSLDFYQRASGFKLISREVVRSNSAADKLFGFEGIEYEIAVLEAPNMLFELTEFSHNRDKPISKMPVEGPGMTHTCFQSPSHLSGYDKFKRAGAEMLSRGDGPVDLLGAGVTYAYAYDPEGNMIELEQLDFSRLGGDPRNPEWIEQGLDMWMTQVALVTHDIERLTDYYSEIMGFNPYRTADIADRVTFDDATDVDDVELKVMFFRMAQRSKSMEFWQYDNPVTTQFLGNRDSTALGYSYSIEVGDIQAEYARMSDLGVEFISDPVLLGSFWQVYANDIDGNVFSLRQAVDPDSPYSVPQLER</sequence>
<evidence type="ECO:0000256" key="2">
    <source>
        <dbReference type="SAM" id="SignalP"/>
    </source>
</evidence>
<gene>
    <name evidence="4" type="ORF">COB20_03470</name>
</gene>
<keyword evidence="1" id="KW-0479">Metal-binding</keyword>
<dbReference type="InterPro" id="IPR037523">
    <property type="entry name" value="VOC_core"/>
</dbReference>
<name>A0A2A4XCP0_9GAMM</name>
<evidence type="ECO:0000259" key="3">
    <source>
        <dbReference type="PROSITE" id="PS51819"/>
    </source>
</evidence>
<feature type="domain" description="VOC" evidence="3">
    <location>
        <begin position="53"/>
        <end position="194"/>
    </location>
</feature>
<dbReference type="PANTHER" id="PTHR43048">
    <property type="entry name" value="METHYLMALONYL-COA EPIMERASE"/>
    <property type="match status" value="1"/>
</dbReference>
<dbReference type="SUPFAM" id="SSF54593">
    <property type="entry name" value="Glyoxalase/Bleomycin resistance protein/Dihydroxybiphenyl dioxygenase"/>
    <property type="match status" value="2"/>
</dbReference>
<dbReference type="GO" id="GO:0046872">
    <property type="term" value="F:metal ion binding"/>
    <property type="evidence" value="ECO:0007669"/>
    <property type="project" value="UniProtKB-KW"/>
</dbReference>
<proteinExistence type="predicted"/>
<accession>A0A2A4XCP0</accession>